<dbReference type="InterPro" id="IPR002575">
    <property type="entry name" value="Aminoglycoside_PTrfase"/>
</dbReference>
<comment type="caution">
    <text evidence="2">The sequence shown here is derived from an EMBL/GenBank/DDBJ whole genome shotgun (WGS) entry which is preliminary data.</text>
</comment>
<evidence type="ECO:0000259" key="1">
    <source>
        <dbReference type="Pfam" id="PF01636"/>
    </source>
</evidence>
<name>A0ABQ1ZL32_9BACL</name>
<dbReference type="InterPro" id="IPR011009">
    <property type="entry name" value="Kinase-like_dom_sf"/>
</dbReference>
<dbReference type="Gene3D" id="3.90.1200.10">
    <property type="match status" value="1"/>
</dbReference>
<feature type="domain" description="Aminoglycoside phosphotransferase" evidence="1">
    <location>
        <begin position="32"/>
        <end position="238"/>
    </location>
</feature>
<proteinExistence type="predicted"/>
<dbReference type="EMBL" id="BMDD01000001">
    <property type="protein sequence ID" value="GGH68372.1"/>
    <property type="molecule type" value="Genomic_DNA"/>
</dbReference>
<evidence type="ECO:0000313" key="3">
    <source>
        <dbReference type="Proteomes" id="UP000605427"/>
    </source>
</evidence>
<dbReference type="SUPFAM" id="SSF56112">
    <property type="entry name" value="Protein kinase-like (PK-like)"/>
    <property type="match status" value="1"/>
</dbReference>
<dbReference type="Proteomes" id="UP000605427">
    <property type="component" value="Unassembled WGS sequence"/>
</dbReference>
<protein>
    <submittedName>
        <fullName evidence="2">Aminoglycoside phosphotransferase</fullName>
    </submittedName>
</protein>
<sequence>MYDHHTFSSAEEVDQLFRHYHIDRKVTHAEKLSGTTSGVVWKAVTQSGEAYIVKQDHPEQLEAVQQFLDTHKNSKLLPDVLFAAEDRSCFAYVFIEGTTHFNRGLKREWMAVLIRELLHSYQPHQNLRAGAWVPHSQESWKAFNLAGIEEARSNIGDALSSEDHEQVMEQAEKLFEDNLAGVEQFFLHGDTGVHNFVFDKSALIGVIDPSPMIGPLLYDFLYAFCSSPDDIDMETLEYCAAFLEQGKADISRLWEETLIQLYCRIGICIKHHPHDLPGYLQAWEEWKNESSQQGERERWNA</sequence>
<keyword evidence="3" id="KW-1185">Reference proteome</keyword>
<evidence type="ECO:0000313" key="2">
    <source>
        <dbReference type="EMBL" id="GGH68372.1"/>
    </source>
</evidence>
<organism evidence="2 3">
    <name type="scientific">Saccharibacillus endophyticus</name>
    <dbReference type="NCBI Taxonomy" id="2060666"/>
    <lineage>
        <taxon>Bacteria</taxon>
        <taxon>Bacillati</taxon>
        <taxon>Bacillota</taxon>
        <taxon>Bacilli</taxon>
        <taxon>Bacillales</taxon>
        <taxon>Paenibacillaceae</taxon>
        <taxon>Saccharibacillus</taxon>
    </lineage>
</organism>
<dbReference type="RefSeq" id="WP_172237871.1">
    <property type="nucleotide sequence ID" value="NZ_BMDD01000001.1"/>
</dbReference>
<accession>A0ABQ1ZL32</accession>
<dbReference type="Pfam" id="PF01636">
    <property type="entry name" value="APH"/>
    <property type="match status" value="1"/>
</dbReference>
<reference evidence="3" key="1">
    <citation type="journal article" date="2019" name="Int. J. Syst. Evol. Microbiol.">
        <title>The Global Catalogue of Microorganisms (GCM) 10K type strain sequencing project: providing services to taxonomists for standard genome sequencing and annotation.</title>
        <authorList>
            <consortium name="The Broad Institute Genomics Platform"/>
            <consortium name="The Broad Institute Genome Sequencing Center for Infectious Disease"/>
            <person name="Wu L."/>
            <person name="Ma J."/>
        </authorList>
    </citation>
    <scope>NUCLEOTIDE SEQUENCE [LARGE SCALE GENOMIC DNA]</scope>
    <source>
        <strain evidence="3">CCM 8702</strain>
    </source>
</reference>
<gene>
    <name evidence="2" type="ORF">GCM10007362_02310</name>
</gene>